<reference evidence="4" key="1">
    <citation type="journal article" date="2023" name="IMA Fungus">
        <title>Comparative genomic study of the Penicillium genus elucidates a diverse pangenome and 15 lateral gene transfer events.</title>
        <authorList>
            <person name="Petersen C."/>
            <person name="Sorensen T."/>
            <person name="Nielsen M.R."/>
            <person name="Sondergaard T.E."/>
            <person name="Sorensen J.L."/>
            <person name="Fitzpatrick D.A."/>
            <person name="Frisvad J.C."/>
            <person name="Nielsen K.L."/>
        </authorList>
    </citation>
    <scope>NUCLEOTIDE SEQUENCE</scope>
    <source>
        <strain evidence="4">IBT 17514</strain>
    </source>
</reference>
<dbReference type="EMBL" id="JAQJAN010000004">
    <property type="protein sequence ID" value="KAJ5731915.1"/>
    <property type="molecule type" value="Genomic_DNA"/>
</dbReference>
<dbReference type="InterPro" id="IPR048401">
    <property type="entry name" value="SLS1_C"/>
</dbReference>
<keyword evidence="5" id="KW-1185">Reference proteome</keyword>
<dbReference type="Pfam" id="PF20776">
    <property type="entry name" value="SLS1_N"/>
    <property type="match status" value="1"/>
</dbReference>
<reference evidence="4" key="2">
    <citation type="submission" date="2023-01" db="EMBL/GenBank/DDBJ databases">
        <authorList>
            <person name="Petersen C."/>
        </authorList>
    </citation>
    <scope>NUCLEOTIDE SEQUENCE</scope>
    <source>
        <strain evidence="4">IBT 17514</strain>
    </source>
</reference>
<evidence type="ECO:0000259" key="3">
    <source>
        <dbReference type="Pfam" id="PF20778"/>
    </source>
</evidence>
<dbReference type="Proteomes" id="UP001215712">
    <property type="component" value="Unassembled WGS sequence"/>
</dbReference>
<protein>
    <submittedName>
        <fullName evidence="4">Uncharacterized protein</fullName>
    </submittedName>
</protein>
<comment type="caution">
    <text evidence="4">The sequence shown here is derived from an EMBL/GenBank/DDBJ whole genome shotgun (WGS) entry which is preliminary data.</text>
</comment>
<feature type="region of interest" description="Disordered" evidence="1">
    <location>
        <begin position="35"/>
        <end position="59"/>
    </location>
</feature>
<sequence length="758" mass="86207">MRSYNPNARRIWASFPSLHRSHVPSQPCFTRTLRFQSSSSNDQPTRHEHFNNRTSPRRRRLKSQAAALKLEIGVDSLGQPGEIVVVPPRRKQTLQQQLRRKDQLAARKDAPMTISSILEDLDDESSVIAPETIHKRLEETRQTYQPNQKLTVEDWEDLRDTLSSSFTSEQLSSYLATLKSDEYIPEADTEHRRPEGYAPLGTSTPWQGTTPTLTGKPMLAERIIREHWELSLVDEVGHLDLYLSRPIITLLLNADHFSFDQLATLHQSSIDITHALGLVRITGLKAACGSVRDIIQDTTTRIREDDTGIDLAAYSSRLTPTFIDWACQEYNVMVDQGRSQRSAKVLYLVENKTGADHARRTLGLAAHHPSPTNRLFSTYMPGSEPAHIYSYIPGTSGSWFDQQGSWFRWAMPAVQNVVPALYRTPFFHAHQSRLSDELLKLLRSQPRTRILVGHDNGSVIRESMTATVGQCLFGQKSTLNETAVTASQLGRLSLPRTFVNNIPRMKPFLDTLPEAMPEKDDTETHFIRLVPSPKFAARLPEIDLQILSKLGEIELQKIKIILDTNNLDYLLPENGLDLRFTHTRYLELSADAIAESSEYEGLFSSLLRPIRDAFTTESSSEHDWSSRMDSSSLPPFCQVNLPRNILPSMVSTGSHHPAGEDLSSAEYMFLPFRGVRDSAVRYYDFEGRRFRYRFYDNGPFLASQINEVQLDLELPQVEIESSNSQVEDPAEEQFHSFYQTACNLAFEIHKSRDVYEQD</sequence>
<feature type="domain" description="SLS1 N-terminal" evidence="2">
    <location>
        <begin position="129"/>
        <end position="231"/>
    </location>
</feature>
<accession>A0AAD6MXK0</accession>
<evidence type="ECO:0000256" key="1">
    <source>
        <dbReference type="SAM" id="MobiDB-lite"/>
    </source>
</evidence>
<evidence type="ECO:0000259" key="2">
    <source>
        <dbReference type="Pfam" id="PF20776"/>
    </source>
</evidence>
<gene>
    <name evidence="4" type="ORF">N7493_003396</name>
</gene>
<dbReference type="AlphaFoldDB" id="A0AAD6MXK0"/>
<proteinExistence type="predicted"/>
<name>A0AAD6MXK0_9EURO</name>
<evidence type="ECO:0000313" key="4">
    <source>
        <dbReference type="EMBL" id="KAJ5731915.1"/>
    </source>
</evidence>
<feature type="domain" description="SLS1 C-terminal" evidence="3">
    <location>
        <begin position="398"/>
        <end position="744"/>
    </location>
</feature>
<feature type="compositionally biased region" description="Polar residues" evidence="1">
    <location>
        <begin position="201"/>
        <end position="212"/>
    </location>
</feature>
<organism evidence="4 5">
    <name type="scientific">Penicillium malachiteum</name>
    <dbReference type="NCBI Taxonomy" id="1324776"/>
    <lineage>
        <taxon>Eukaryota</taxon>
        <taxon>Fungi</taxon>
        <taxon>Dikarya</taxon>
        <taxon>Ascomycota</taxon>
        <taxon>Pezizomycotina</taxon>
        <taxon>Eurotiomycetes</taxon>
        <taxon>Eurotiomycetidae</taxon>
        <taxon>Eurotiales</taxon>
        <taxon>Aspergillaceae</taxon>
        <taxon>Penicillium</taxon>
    </lineage>
</organism>
<dbReference type="Pfam" id="PF20778">
    <property type="entry name" value="SLS1_C"/>
    <property type="match status" value="1"/>
</dbReference>
<evidence type="ECO:0000313" key="5">
    <source>
        <dbReference type="Proteomes" id="UP001215712"/>
    </source>
</evidence>
<feature type="region of interest" description="Disordered" evidence="1">
    <location>
        <begin position="188"/>
        <end position="212"/>
    </location>
</feature>
<dbReference type="InterPro" id="IPR048400">
    <property type="entry name" value="SLS1_N"/>
</dbReference>